<feature type="site" description="Involved in the stabilization of negative charge on the oxyanion by the formation of the oxyanion hole" evidence="8">
    <location>
        <position position="255"/>
    </location>
</feature>
<comment type="similarity">
    <text evidence="1 8">Belongs to the ArgJ family.</text>
</comment>
<keyword evidence="11" id="KW-1185">Reference proteome</keyword>
<dbReference type="PANTHER" id="PTHR23100">
    <property type="entry name" value="ARGININE BIOSYNTHESIS BIFUNCTIONAL PROTEIN ARGJ"/>
    <property type="match status" value="1"/>
</dbReference>
<keyword evidence="8" id="KW-0150">Chloroplast</keyword>
<dbReference type="UniPathway" id="UPA00068">
    <property type="reaction ID" value="UER00106"/>
</dbReference>
<keyword evidence="5 8" id="KW-0068">Autocatalytic cleavage</keyword>
<dbReference type="EMBL" id="LHPF02000014">
    <property type="protein sequence ID" value="PSC71501.1"/>
    <property type="molecule type" value="Genomic_DNA"/>
</dbReference>
<dbReference type="EC" id="2.3.1.1" evidence="8"/>
<feature type="binding site" evidence="8">
    <location>
        <position position="294"/>
    </location>
    <ligand>
        <name>substrate</name>
    </ligand>
</feature>
<feature type="binding site" evidence="8">
    <location>
        <position position="566"/>
    </location>
    <ligand>
        <name>substrate</name>
    </ligand>
</feature>
<sequence length="566" mass="58120">MSDGFWRTSTPSESSFSGPPLPKKQRATTGVRQRSAAPVQPEAGSFEADDASEHGWGAVDEMAALSACTVLALPAAAAADRRAPPLAARPHLAGCALPAAARSKSLRPRQTQARSVRVAAADIPGDFSIPAAPILIPAGPWKEIDGCVCAPKGFKAQGMYGGLRAKGTKADIALVVADEPAVAAGVFTLNVMCAAPVTYCKEVLAKQDKVRACLVNAGQANAATGELGYADSLASAEAVATALGVSPDDVLLQSTGVIGRRIKMEALLDAVPKLAATLGSGAEDAHRAAVAITTTDLVSKSAALEVELSPGRTVRLGGIAKGSGMIHPNMATMLSVVTCDAPVTPEVWRGMFKRGAVNSFNQITVDGDTSTNDTVIGLTSGAAGGAEISDAASPEAQRLQAALTALLQGLAKSIAWDGEGATVLIECEVLGAADDAAANKVSLLRLPALTPSPTLGRQERGWSSLAKSAIFGHDPNWGRIAAAAGYSGVQYDQAAVRIQLGGMLLMDKGQPLEFDAKAASAYLRGRADVHGTVNIQVTIGDGPGRGMAWGCDLSYDYVKINAEYTT</sequence>
<dbReference type="NCBIfam" id="NF003802">
    <property type="entry name" value="PRK05388.1"/>
    <property type="match status" value="1"/>
</dbReference>
<dbReference type="STRING" id="554055.A0A2P6VBR4"/>
<feature type="site" description="Involved in the stabilization of negative charge on the oxyanion by the formation of the oxyanion hole" evidence="8">
    <location>
        <position position="256"/>
    </location>
</feature>
<evidence type="ECO:0000256" key="1">
    <source>
        <dbReference type="ARBA" id="ARBA00006774"/>
    </source>
</evidence>
<comment type="catalytic activity">
    <reaction evidence="8">
        <text>N(2)-acetyl-L-ornithine + L-glutamate = N-acetyl-L-glutamate + L-ornithine</text>
        <dbReference type="Rhea" id="RHEA:15349"/>
        <dbReference type="ChEBI" id="CHEBI:29985"/>
        <dbReference type="ChEBI" id="CHEBI:44337"/>
        <dbReference type="ChEBI" id="CHEBI:46911"/>
        <dbReference type="ChEBI" id="CHEBI:57805"/>
        <dbReference type="EC" id="2.3.1.35"/>
    </reaction>
</comment>
<feature type="chain" id="PRO_5023264078" description="Arginine biosynthesis bifunctional protein ArgJ beta chain" evidence="8">
    <location>
        <begin position="332"/>
        <end position="566"/>
    </location>
</feature>
<dbReference type="InterPro" id="IPR016117">
    <property type="entry name" value="ArgJ-like_dom_sf"/>
</dbReference>
<evidence type="ECO:0000256" key="4">
    <source>
        <dbReference type="ARBA" id="ARBA00022679"/>
    </source>
</evidence>
<feature type="binding site" evidence="8">
    <location>
        <position position="419"/>
    </location>
    <ligand>
        <name>substrate</name>
    </ligand>
</feature>
<comment type="subunit">
    <text evidence="8">Heterodimer of an alpha and a beta chain.</text>
</comment>
<feature type="binding site" evidence="8">
    <location>
        <position position="321"/>
    </location>
    <ligand>
        <name>substrate</name>
    </ligand>
</feature>
<feature type="site" description="Cleavage; by autolysis" evidence="8">
    <location>
        <begin position="331"/>
        <end position="332"/>
    </location>
</feature>
<dbReference type="Pfam" id="PF01960">
    <property type="entry name" value="ArgJ"/>
    <property type="match status" value="1"/>
</dbReference>
<feature type="chain" id="PRO_5023264077" description="Arginine biosynthesis bifunctional protein ArgJ alpha chain" evidence="8">
    <location>
        <begin position="1"/>
        <end position="331"/>
    </location>
</feature>
<organism evidence="10 11">
    <name type="scientific">Micractinium conductrix</name>
    <dbReference type="NCBI Taxonomy" id="554055"/>
    <lineage>
        <taxon>Eukaryota</taxon>
        <taxon>Viridiplantae</taxon>
        <taxon>Chlorophyta</taxon>
        <taxon>core chlorophytes</taxon>
        <taxon>Trebouxiophyceae</taxon>
        <taxon>Chlorellales</taxon>
        <taxon>Chlorellaceae</taxon>
        <taxon>Chlorella clade</taxon>
        <taxon>Micractinium</taxon>
    </lineage>
</organism>
<feature type="binding site" evidence="8">
    <location>
        <position position="561"/>
    </location>
    <ligand>
        <name>substrate</name>
    </ligand>
</feature>
<dbReference type="CDD" id="cd02152">
    <property type="entry name" value="OAT"/>
    <property type="match status" value="1"/>
</dbReference>
<keyword evidence="2 8" id="KW-0055">Arginine biosynthesis</keyword>
<feature type="active site" description="Nucleophile" evidence="8">
    <location>
        <position position="332"/>
    </location>
</feature>
<reference evidence="10 11" key="1">
    <citation type="journal article" date="2018" name="Plant J.">
        <title>Genome sequences of Chlorella sorokiniana UTEX 1602 and Micractinium conductrix SAG 241.80: implications to maltose excretion by a green alga.</title>
        <authorList>
            <person name="Arriola M.B."/>
            <person name="Velmurugan N."/>
            <person name="Zhang Y."/>
            <person name="Plunkett M.H."/>
            <person name="Hondzo H."/>
            <person name="Barney B.M."/>
        </authorList>
    </citation>
    <scope>NUCLEOTIDE SEQUENCE [LARGE SCALE GENOMIC DNA]</scope>
    <source>
        <strain evidence="10 11">SAG 241.80</strain>
    </source>
</reference>
<comment type="subcellular location">
    <subcellularLocation>
        <location evidence="8">Plastid</location>
        <location evidence="8">Chloroplast</location>
    </subcellularLocation>
</comment>
<dbReference type="NCBIfam" id="TIGR00120">
    <property type="entry name" value="ArgJ"/>
    <property type="match status" value="1"/>
</dbReference>
<dbReference type="GO" id="GO:0006526">
    <property type="term" value="P:L-arginine biosynthetic process"/>
    <property type="evidence" value="ECO:0007669"/>
    <property type="project" value="UniProtKB-UniRule"/>
</dbReference>
<evidence type="ECO:0000256" key="6">
    <source>
        <dbReference type="ARBA" id="ARBA00023268"/>
    </source>
</evidence>
<dbReference type="Proteomes" id="UP000239649">
    <property type="component" value="Unassembled WGS sequence"/>
</dbReference>
<dbReference type="AlphaFoldDB" id="A0A2P6VBR4"/>
<keyword evidence="7 8" id="KW-0012">Acyltransferase</keyword>
<comment type="pathway">
    <text evidence="8">Amino-acid biosynthesis; L-arginine biosynthesis; N(2)-acetyl-L-ornithine from L-glutamate: step 1/4.</text>
</comment>
<dbReference type="FunFam" id="3.60.70.12:FF:000001">
    <property type="entry name" value="Arginine biosynthesis bifunctional protein ArgJ, chloroplastic"/>
    <property type="match status" value="1"/>
</dbReference>
<evidence type="ECO:0000256" key="5">
    <source>
        <dbReference type="ARBA" id="ARBA00022813"/>
    </source>
</evidence>
<comment type="caution">
    <text evidence="10">The sequence shown here is derived from an EMBL/GenBank/DDBJ whole genome shotgun (WGS) entry which is preliminary data.</text>
</comment>
<accession>A0A2P6VBR4</accession>
<dbReference type="Gene3D" id="3.60.70.12">
    <property type="entry name" value="L-amino peptidase D-ALA esterase/amidase"/>
    <property type="match status" value="1"/>
</dbReference>
<dbReference type="InterPro" id="IPR042195">
    <property type="entry name" value="ArgJ_beta_C"/>
</dbReference>
<dbReference type="GO" id="GO:0006592">
    <property type="term" value="P:ornithine biosynthetic process"/>
    <property type="evidence" value="ECO:0007669"/>
    <property type="project" value="TreeGrafter"/>
</dbReference>
<dbReference type="PANTHER" id="PTHR23100:SF0">
    <property type="entry name" value="ARGININE BIOSYNTHESIS BIFUNCTIONAL PROTEIN ARGJ, MITOCHONDRIAL"/>
    <property type="match status" value="1"/>
</dbReference>
<dbReference type="GO" id="GO:0004358">
    <property type="term" value="F:L-glutamate N-acetyltransferase activity, acting on acetyl-L-ornithine as donor"/>
    <property type="evidence" value="ECO:0007669"/>
    <property type="project" value="UniProtKB-UniRule"/>
</dbReference>
<comment type="catalytic activity">
    <reaction evidence="8">
        <text>L-glutamate + acetyl-CoA = N-acetyl-L-glutamate + CoA + H(+)</text>
        <dbReference type="Rhea" id="RHEA:24292"/>
        <dbReference type="ChEBI" id="CHEBI:15378"/>
        <dbReference type="ChEBI" id="CHEBI:29985"/>
        <dbReference type="ChEBI" id="CHEBI:44337"/>
        <dbReference type="ChEBI" id="CHEBI:57287"/>
        <dbReference type="ChEBI" id="CHEBI:57288"/>
        <dbReference type="EC" id="2.3.1.1"/>
    </reaction>
</comment>
<keyword evidence="4 8" id="KW-0808">Transferase</keyword>
<dbReference type="SUPFAM" id="SSF56266">
    <property type="entry name" value="DmpA/ArgJ-like"/>
    <property type="match status" value="1"/>
</dbReference>
<comment type="function">
    <text evidence="8">Catalyzes two activities which are involved in the cyclic version of arginine biosynthesis: the synthesis of acetylglutamate from glutamate and acetyl-CoA, and of ornithine by transacetylation between acetylornithine and glutamate.</text>
</comment>
<feature type="binding site" evidence="8">
    <location>
        <position position="332"/>
    </location>
    <ligand>
        <name>substrate</name>
    </ligand>
</feature>
<feature type="compositionally biased region" description="Polar residues" evidence="9">
    <location>
        <begin position="7"/>
        <end position="17"/>
    </location>
</feature>
<evidence type="ECO:0000256" key="8">
    <source>
        <dbReference type="HAMAP-Rule" id="MF_03124"/>
    </source>
</evidence>
<evidence type="ECO:0000256" key="7">
    <source>
        <dbReference type="ARBA" id="ARBA00023315"/>
    </source>
</evidence>
<comment type="pathway">
    <text evidence="8">Amino-acid biosynthesis; L-arginine biosynthesis; L-ornithine and N-acetyl-L-glutamate from L-glutamate and N(2)-acetyl-L-ornithine (cyclic): step 1/1.</text>
</comment>
<evidence type="ECO:0000313" key="11">
    <source>
        <dbReference type="Proteomes" id="UP000239649"/>
    </source>
</evidence>
<dbReference type="HAMAP" id="MF_01106">
    <property type="entry name" value="ArgJ"/>
    <property type="match status" value="1"/>
</dbReference>
<evidence type="ECO:0000256" key="9">
    <source>
        <dbReference type="SAM" id="MobiDB-lite"/>
    </source>
</evidence>
<dbReference type="InterPro" id="IPR002813">
    <property type="entry name" value="Arg_biosynth_ArgJ"/>
</dbReference>
<dbReference type="GO" id="GO:0004042">
    <property type="term" value="F:L-glutamate N-acetyltransferase activity"/>
    <property type="evidence" value="ECO:0007669"/>
    <property type="project" value="UniProtKB-UniRule"/>
</dbReference>
<name>A0A2P6VBR4_9CHLO</name>
<keyword evidence="3 8" id="KW-0028">Amino-acid biosynthesis</keyword>
<dbReference type="Gene3D" id="3.10.20.340">
    <property type="entry name" value="ArgJ beta chain, C-terminal domain"/>
    <property type="match status" value="1"/>
</dbReference>
<dbReference type="EC" id="2.3.1.35" evidence="8"/>
<proteinExistence type="inferred from homology"/>
<dbReference type="GO" id="GO:0009507">
    <property type="term" value="C:chloroplast"/>
    <property type="evidence" value="ECO:0007669"/>
    <property type="project" value="UniProtKB-SubCell"/>
</dbReference>
<evidence type="ECO:0000256" key="2">
    <source>
        <dbReference type="ARBA" id="ARBA00022571"/>
    </source>
</evidence>
<gene>
    <name evidence="10" type="ORF">C2E20_5123</name>
</gene>
<dbReference type="OrthoDB" id="2017946at2759"/>
<keyword evidence="6 8" id="KW-0511">Multifunctional enzyme</keyword>
<keyword evidence="8" id="KW-0934">Plastid</keyword>
<feature type="region of interest" description="Disordered" evidence="9">
    <location>
        <begin position="1"/>
        <end position="50"/>
    </location>
</feature>
<evidence type="ECO:0000313" key="10">
    <source>
        <dbReference type="EMBL" id="PSC71501.1"/>
    </source>
</evidence>
<protein>
    <recommendedName>
        <fullName evidence="8">Arginine biosynthesis bifunctional protein ArgJ, chloroplastic</fullName>
    </recommendedName>
    <domain>
        <recommendedName>
            <fullName evidence="8">Glutamate N-acetyltransferase</fullName>
            <shortName evidence="8">GAT</shortName>
            <ecNumber evidence="8">2.3.1.35</ecNumber>
        </recommendedName>
        <alternativeName>
            <fullName evidence="8">Ornithine acetyltransferase</fullName>
            <shortName evidence="8">OATase</shortName>
        </alternativeName>
        <alternativeName>
            <fullName evidence="8">Ornithine transacetylase</fullName>
        </alternativeName>
    </domain>
    <domain>
        <recommendedName>
            <fullName evidence="8">Amino-acid acetyltransferase</fullName>
            <ecNumber evidence="8">2.3.1.1</ecNumber>
        </recommendedName>
        <alternativeName>
            <fullName evidence="8">N-acetylglutamate synthase</fullName>
            <shortName evidence="8">AGS</shortName>
        </alternativeName>
    </domain>
    <component>
        <recommendedName>
            <fullName evidence="8">Arginine biosynthesis bifunctional protein ArgJ alpha chain</fullName>
        </recommendedName>
    </component>
    <component>
        <recommendedName>
            <fullName evidence="8">Arginine biosynthesis bifunctional protein ArgJ beta chain</fullName>
        </recommendedName>
    </component>
</protein>
<evidence type="ECO:0000256" key="3">
    <source>
        <dbReference type="ARBA" id="ARBA00022605"/>
    </source>
</evidence>